<feature type="binding site" evidence="8">
    <location>
        <begin position="280"/>
        <end position="289"/>
    </location>
    <ligand>
        <name>ATP</name>
        <dbReference type="ChEBI" id="CHEBI:30616"/>
    </ligand>
</feature>
<evidence type="ECO:0000256" key="8">
    <source>
        <dbReference type="HAMAP-Rule" id="MF_03157"/>
    </source>
</evidence>
<evidence type="ECO:0000256" key="7">
    <source>
        <dbReference type="ARBA" id="ARBA00047472"/>
    </source>
</evidence>
<proteinExistence type="inferred from homology"/>
<dbReference type="CDD" id="cd01171">
    <property type="entry name" value="YXKO-related"/>
    <property type="match status" value="1"/>
</dbReference>
<dbReference type="GO" id="GO:0110051">
    <property type="term" value="P:metabolite repair"/>
    <property type="evidence" value="ECO:0007669"/>
    <property type="project" value="TreeGrafter"/>
</dbReference>
<feature type="domain" description="YjeF C-terminal" evidence="9">
    <location>
        <begin position="68"/>
        <end position="354"/>
    </location>
</feature>
<dbReference type="HAMAP" id="MF_01965">
    <property type="entry name" value="NADHX_dehydratase"/>
    <property type="match status" value="1"/>
</dbReference>
<evidence type="ECO:0000256" key="1">
    <source>
        <dbReference type="ARBA" id="ARBA00022553"/>
    </source>
</evidence>
<evidence type="ECO:0000256" key="2">
    <source>
        <dbReference type="ARBA" id="ARBA00022741"/>
    </source>
</evidence>
<dbReference type="EC" id="4.2.1.93" evidence="8"/>
<dbReference type="InterPro" id="IPR029056">
    <property type="entry name" value="Ribokinase-like"/>
</dbReference>
<comment type="caution">
    <text evidence="10">The sequence shown here is derived from an EMBL/GenBank/DDBJ whole genome shotgun (WGS) entry which is preliminary data.</text>
</comment>
<evidence type="ECO:0000313" key="10">
    <source>
        <dbReference type="EMBL" id="KNC32022.1"/>
    </source>
</evidence>
<organism evidence="10 11">
    <name type="scientific">Lucilia cuprina</name>
    <name type="common">Green bottle fly</name>
    <name type="synonym">Australian sheep blowfly</name>
    <dbReference type="NCBI Taxonomy" id="7375"/>
    <lineage>
        <taxon>Eukaryota</taxon>
        <taxon>Metazoa</taxon>
        <taxon>Ecdysozoa</taxon>
        <taxon>Arthropoda</taxon>
        <taxon>Hexapoda</taxon>
        <taxon>Insecta</taxon>
        <taxon>Pterygota</taxon>
        <taxon>Neoptera</taxon>
        <taxon>Endopterygota</taxon>
        <taxon>Diptera</taxon>
        <taxon>Brachycera</taxon>
        <taxon>Muscomorpha</taxon>
        <taxon>Oestroidea</taxon>
        <taxon>Calliphoridae</taxon>
        <taxon>Luciliinae</taxon>
        <taxon>Lucilia</taxon>
    </lineage>
</organism>
<evidence type="ECO:0000256" key="6">
    <source>
        <dbReference type="ARBA" id="ARBA00023239"/>
    </source>
</evidence>
<dbReference type="Proteomes" id="UP000037069">
    <property type="component" value="Unassembled WGS sequence"/>
</dbReference>
<reference evidence="10 11" key="1">
    <citation type="journal article" date="2015" name="Nat. Commun.">
        <title>Lucilia cuprina genome unlocks parasitic fly biology to underpin future interventions.</title>
        <authorList>
            <person name="Anstead C.A."/>
            <person name="Korhonen P.K."/>
            <person name="Young N.D."/>
            <person name="Hall R.S."/>
            <person name="Jex A.R."/>
            <person name="Murali S.C."/>
            <person name="Hughes D.S."/>
            <person name="Lee S.F."/>
            <person name="Perry T."/>
            <person name="Stroehlein A.J."/>
            <person name="Ansell B.R."/>
            <person name="Breugelmans B."/>
            <person name="Hofmann A."/>
            <person name="Qu J."/>
            <person name="Dugan S."/>
            <person name="Lee S.L."/>
            <person name="Chao H."/>
            <person name="Dinh H."/>
            <person name="Han Y."/>
            <person name="Doddapaneni H.V."/>
            <person name="Worley K.C."/>
            <person name="Muzny D.M."/>
            <person name="Ioannidis P."/>
            <person name="Waterhouse R.M."/>
            <person name="Zdobnov E.M."/>
            <person name="James P.J."/>
            <person name="Bagnall N.H."/>
            <person name="Kotze A.C."/>
            <person name="Gibbs R.A."/>
            <person name="Richards S."/>
            <person name="Batterham P."/>
            <person name="Gasser R.B."/>
        </authorList>
    </citation>
    <scope>NUCLEOTIDE SEQUENCE [LARGE SCALE GENOMIC DNA]</scope>
    <source>
        <strain evidence="10 11">LS</strain>
        <tissue evidence="10">Full body</tissue>
    </source>
</reference>
<keyword evidence="11" id="KW-1185">Reference proteome</keyword>
<dbReference type="SUPFAM" id="SSF53613">
    <property type="entry name" value="Ribokinase-like"/>
    <property type="match status" value="1"/>
</dbReference>
<evidence type="ECO:0000313" key="11">
    <source>
        <dbReference type="Proteomes" id="UP000037069"/>
    </source>
</evidence>
<sequence>MQSTFLRTKPRINVFLLNQFKCLPSPTISNSCSFYTQQMLTSSISSPSLSSINTNTNNMEIPVQTQKLLRLSRTIVPKLSDCKHKGQYGRIGVVGGSLEYTGAPYFAAISALKVGADLAHVFCQKEAAVVIKSYSPELIVHPLLDAENAVELIAPWLERLHVIVIGPGLGRCPLIQKTVIELIKVCLQIEKPLVIDADGLAILNDHLDLIEGQRNIILTPNAIEFRRLFGTVASPASESDKFCKERMTSLGEGVIVLEKGANDRIHIPNTSEIYALPPGGSGRRCGGQGDLLCGALSIFFHWSLESNQANPAFLAAFAASYLVKQCNAAAFQKHGRGMLATDMIGELPSVFARIFESPDGHGC</sequence>
<comment type="catalytic activity">
    <reaction evidence="7 8">
        <text>(6S)-NADPHX + ATP = ADP + phosphate + NADPH + H(+)</text>
        <dbReference type="Rhea" id="RHEA:32231"/>
        <dbReference type="ChEBI" id="CHEBI:15378"/>
        <dbReference type="ChEBI" id="CHEBI:30616"/>
        <dbReference type="ChEBI" id="CHEBI:43474"/>
        <dbReference type="ChEBI" id="CHEBI:57783"/>
        <dbReference type="ChEBI" id="CHEBI:64076"/>
        <dbReference type="ChEBI" id="CHEBI:456216"/>
        <dbReference type="EC" id="4.2.1.93"/>
    </reaction>
</comment>
<accession>A0A0L0CII9</accession>
<feature type="binding site" evidence="8">
    <location>
        <position position="168"/>
    </location>
    <ligand>
        <name>(6S)-NADPHX</name>
        <dbReference type="ChEBI" id="CHEBI:64076"/>
    </ligand>
</feature>
<gene>
    <name evidence="10" type="ORF">FF38_10692</name>
</gene>
<comment type="catalytic activity">
    <reaction evidence="8">
        <text>(6S)-NADHX + ATP = ADP + phosphate + NADH + H(+)</text>
        <dbReference type="Rhea" id="RHEA:19017"/>
        <dbReference type="ChEBI" id="CHEBI:15378"/>
        <dbReference type="ChEBI" id="CHEBI:30616"/>
        <dbReference type="ChEBI" id="CHEBI:43474"/>
        <dbReference type="ChEBI" id="CHEBI:57945"/>
        <dbReference type="ChEBI" id="CHEBI:64074"/>
        <dbReference type="ChEBI" id="CHEBI:456216"/>
        <dbReference type="EC" id="4.2.1.93"/>
    </reaction>
</comment>
<dbReference type="PANTHER" id="PTHR12592">
    <property type="entry name" value="ATP-DEPENDENT (S)-NAD(P)H-HYDRATE DEHYDRATASE FAMILY MEMBER"/>
    <property type="match status" value="1"/>
</dbReference>
<evidence type="ECO:0000256" key="3">
    <source>
        <dbReference type="ARBA" id="ARBA00022840"/>
    </source>
</evidence>
<dbReference type="GO" id="GO:0005524">
    <property type="term" value="F:ATP binding"/>
    <property type="evidence" value="ECO:0007669"/>
    <property type="project" value="UniProtKB-KW"/>
</dbReference>
<dbReference type="GO" id="GO:0046496">
    <property type="term" value="P:nicotinamide nucleotide metabolic process"/>
    <property type="evidence" value="ECO:0007669"/>
    <property type="project" value="UniProtKB-UniRule"/>
</dbReference>
<protein>
    <recommendedName>
        <fullName evidence="8">ATP-dependent (S)-NAD(P)H-hydrate dehydratase</fullName>
        <ecNumber evidence="8">4.2.1.93</ecNumber>
    </recommendedName>
    <alternativeName>
        <fullName evidence="8">ATP-dependent NAD(P)HX dehydratase</fullName>
    </alternativeName>
</protein>
<dbReference type="FunFam" id="3.40.1190.20:FF:000023">
    <property type="entry name" value="ATP-dependent (S)-NAD(P)H-hydrate dehydratase"/>
    <property type="match status" value="1"/>
</dbReference>
<comment type="similarity">
    <text evidence="8">Belongs to the NnrD/CARKD family.</text>
</comment>
<evidence type="ECO:0000256" key="4">
    <source>
        <dbReference type="ARBA" id="ARBA00022857"/>
    </source>
</evidence>
<dbReference type="InterPro" id="IPR000631">
    <property type="entry name" value="CARKD"/>
</dbReference>
<comment type="function">
    <text evidence="8">Catalyzes the dehydration of the S-form of NAD(P)HX at the expense of ATP, which is converted to ADP. Together with NAD(P)HX epimerase, which catalyzes the epimerization of the S- and R-forms, the enzyme allows the repair of both epimers of NAD(P)HX, a damaged form of NAD(P)H that is a result of enzymatic or heat-dependent hydration.</text>
</comment>
<dbReference type="EMBL" id="JRES01000349">
    <property type="protein sequence ID" value="KNC32022.1"/>
    <property type="molecule type" value="Genomic_DNA"/>
</dbReference>
<dbReference type="OMA" id="WRAAYHN"/>
<keyword evidence="6 8" id="KW-0456">Lyase</keyword>
<comment type="cofactor">
    <cofactor evidence="8">
        <name>Mg(2+)</name>
        <dbReference type="ChEBI" id="CHEBI:18420"/>
    </cofactor>
</comment>
<keyword evidence="5 8" id="KW-0520">NAD</keyword>
<evidence type="ECO:0000259" key="9">
    <source>
        <dbReference type="PROSITE" id="PS51383"/>
    </source>
</evidence>
<feature type="binding site" evidence="8">
    <location>
        <begin position="259"/>
        <end position="263"/>
    </location>
    <ligand>
        <name>ATP</name>
        <dbReference type="ChEBI" id="CHEBI:30616"/>
    </ligand>
</feature>
<feature type="binding site" evidence="8">
    <location>
        <begin position="221"/>
        <end position="227"/>
    </location>
    <ligand>
        <name>(6S)-NADPHX</name>
        <dbReference type="ChEBI" id="CHEBI:64076"/>
    </ligand>
</feature>
<keyword evidence="3 8" id="KW-0067">ATP-binding</keyword>
<dbReference type="NCBIfam" id="TIGR00196">
    <property type="entry name" value="yjeF_cterm"/>
    <property type="match status" value="1"/>
</dbReference>
<dbReference type="Gene3D" id="3.40.1190.20">
    <property type="match status" value="1"/>
</dbReference>
<keyword evidence="1 8" id="KW-0597">Phosphoprotein</keyword>
<feature type="binding site" evidence="8">
    <location>
        <position position="290"/>
    </location>
    <ligand>
        <name>(6S)-NADPHX</name>
        <dbReference type="ChEBI" id="CHEBI:64076"/>
    </ligand>
</feature>
<name>A0A0L0CII9_LUCCU</name>
<dbReference type="OrthoDB" id="8110916at2759"/>
<dbReference type="Pfam" id="PF01256">
    <property type="entry name" value="Carb_kinase"/>
    <property type="match status" value="1"/>
</dbReference>
<dbReference type="PANTHER" id="PTHR12592:SF0">
    <property type="entry name" value="ATP-DEPENDENT (S)-NAD(P)H-HYDRATE DEHYDRATASE"/>
    <property type="match status" value="1"/>
</dbReference>
<dbReference type="PROSITE" id="PS51383">
    <property type="entry name" value="YJEF_C_3"/>
    <property type="match status" value="1"/>
</dbReference>
<dbReference type="AlphaFoldDB" id="A0A0L0CII9"/>
<dbReference type="GO" id="GO:0047453">
    <property type="term" value="F:ATP-dependent NAD(P)H-hydrate dehydratase activity"/>
    <property type="evidence" value="ECO:0007669"/>
    <property type="project" value="UniProtKB-UniRule"/>
</dbReference>
<keyword evidence="4" id="KW-0521">NADP</keyword>
<evidence type="ECO:0000256" key="5">
    <source>
        <dbReference type="ARBA" id="ARBA00023027"/>
    </source>
</evidence>
<keyword evidence="2 8" id="KW-0547">Nucleotide-binding</keyword>
<dbReference type="STRING" id="7375.A0A0L0CII9"/>